<evidence type="ECO:0008006" key="4">
    <source>
        <dbReference type="Google" id="ProtNLM"/>
    </source>
</evidence>
<dbReference type="SUPFAM" id="SSF69318">
    <property type="entry name" value="Integrin alpha N-terminal domain"/>
    <property type="match status" value="1"/>
</dbReference>
<organism evidence="2 3">
    <name type="scientific">Hoeflea poritis</name>
    <dbReference type="NCBI Taxonomy" id="2993659"/>
    <lineage>
        <taxon>Bacteria</taxon>
        <taxon>Pseudomonadati</taxon>
        <taxon>Pseudomonadota</taxon>
        <taxon>Alphaproteobacteria</taxon>
        <taxon>Hyphomicrobiales</taxon>
        <taxon>Rhizobiaceae</taxon>
        <taxon>Hoeflea</taxon>
    </lineage>
</organism>
<gene>
    <name evidence="2" type="ORF">OOZ53_02105</name>
</gene>
<proteinExistence type="predicted"/>
<comment type="caution">
    <text evidence="2">The sequence shown here is derived from an EMBL/GenBank/DDBJ whole genome shotgun (WGS) entry which is preliminary data.</text>
</comment>
<reference evidence="2" key="1">
    <citation type="submission" date="2022-11" db="EMBL/GenBank/DDBJ databases">
        <title>Hoeflea poritis sp. nov., isolated from scleractinian coral Porites lutea.</title>
        <authorList>
            <person name="Zhang G."/>
            <person name="Wei Q."/>
            <person name="Cai L."/>
        </authorList>
    </citation>
    <scope>NUCLEOTIDE SEQUENCE</scope>
    <source>
        <strain evidence="2">E7-10</strain>
    </source>
</reference>
<sequence>MRSALALIILSVFAIQDVAAADAWRIEQVSKSALPPGGFSETGRPAPGGLPDGLIATARHGDVSEAWYSEPTRRYGHAILGDAIEAGALNVRTAEGDVVTFRLPQSQVFEDRTPRLADLDGDGRTEIITIRSALSEGAAVTVYGLEAGKLRQRATTDFIGRTNRWLNIAAIADLDGKPGLEIAHVRTPHIGGTLIVHTYRNGGLNRIAALDGFSNHAIGSPEMRLSAVADIDSDGLVEIALPSADRRALRIVGLGSGGIEEHAAIALPARVTEPVLHGSVTDSPHFFLGLDNGRVYRVGRK</sequence>
<dbReference type="InterPro" id="IPR028994">
    <property type="entry name" value="Integrin_alpha_N"/>
</dbReference>
<dbReference type="RefSeq" id="WP_271087641.1">
    <property type="nucleotide sequence ID" value="NZ_JAPJZH010000001.1"/>
</dbReference>
<feature type="chain" id="PRO_5046664402" description="VCBS repeat-containing protein" evidence="1">
    <location>
        <begin position="21"/>
        <end position="301"/>
    </location>
</feature>
<accession>A0ABT4VJB4</accession>
<dbReference type="EMBL" id="JAPJZH010000001">
    <property type="protein sequence ID" value="MDA4844118.1"/>
    <property type="molecule type" value="Genomic_DNA"/>
</dbReference>
<keyword evidence="3" id="KW-1185">Reference proteome</keyword>
<evidence type="ECO:0000256" key="1">
    <source>
        <dbReference type="SAM" id="SignalP"/>
    </source>
</evidence>
<evidence type="ECO:0000313" key="2">
    <source>
        <dbReference type="EMBL" id="MDA4844118.1"/>
    </source>
</evidence>
<feature type="signal peptide" evidence="1">
    <location>
        <begin position="1"/>
        <end position="20"/>
    </location>
</feature>
<evidence type="ECO:0000313" key="3">
    <source>
        <dbReference type="Proteomes" id="UP001148313"/>
    </source>
</evidence>
<protein>
    <recommendedName>
        <fullName evidence="4">VCBS repeat-containing protein</fullName>
    </recommendedName>
</protein>
<dbReference type="Proteomes" id="UP001148313">
    <property type="component" value="Unassembled WGS sequence"/>
</dbReference>
<name>A0ABT4VJB4_9HYPH</name>
<keyword evidence="1" id="KW-0732">Signal</keyword>